<evidence type="ECO:0000313" key="3">
    <source>
        <dbReference type="Proteomes" id="UP000468388"/>
    </source>
</evidence>
<evidence type="ECO:0000313" key="2">
    <source>
        <dbReference type="EMBL" id="MVT44626.1"/>
    </source>
</evidence>
<dbReference type="Gene3D" id="3.40.50.300">
    <property type="entry name" value="P-loop containing nucleotide triphosphate hydrolases"/>
    <property type="match status" value="1"/>
</dbReference>
<dbReference type="EMBL" id="WRXO01000012">
    <property type="protein sequence ID" value="MVT44626.1"/>
    <property type="molecule type" value="Genomic_DNA"/>
</dbReference>
<name>A0A6N8JJR8_9BACT</name>
<reference evidence="2 3" key="1">
    <citation type="submission" date="2019-12" db="EMBL/GenBank/DDBJ databases">
        <title>The draft genomic sequence of strain Chitinophaga oryziterrae JCM 16595.</title>
        <authorList>
            <person name="Zhang X."/>
        </authorList>
    </citation>
    <scope>NUCLEOTIDE SEQUENCE [LARGE SCALE GENOMIC DNA]</scope>
    <source>
        <strain evidence="2 3">JCM 16595</strain>
    </source>
</reference>
<gene>
    <name evidence="2" type="ORF">GO495_28800</name>
</gene>
<dbReference type="AlphaFoldDB" id="A0A6N8JJR8"/>
<dbReference type="Pfam" id="PF13173">
    <property type="entry name" value="AAA_14"/>
    <property type="match status" value="1"/>
</dbReference>
<feature type="domain" description="AAA" evidence="1">
    <location>
        <begin position="19"/>
        <end position="90"/>
    </location>
</feature>
<accession>A0A6N8JJR8</accession>
<dbReference type="InterPro" id="IPR027417">
    <property type="entry name" value="P-loop_NTPase"/>
</dbReference>
<sequence>MFKRAILTELEKWSNKSPRKPLVIRGARQVGKTTVVTQFAQYIYLNLELPNDRRPFEEFSTIEELVQTLFFIKNQSQSKRDKTLLFIYEI</sequence>
<dbReference type="InterPro" id="IPR041682">
    <property type="entry name" value="AAA_14"/>
</dbReference>
<evidence type="ECO:0000259" key="1">
    <source>
        <dbReference type="Pfam" id="PF13173"/>
    </source>
</evidence>
<keyword evidence="3" id="KW-1185">Reference proteome</keyword>
<protein>
    <submittedName>
        <fullName evidence="2">AAA family ATPase</fullName>
    </submittedName>
</protein>
<dbReference type="OrthoDB" id="9801840at2"/>
<comment type="caution">
    <text evidence="2">The sequence shown here is derived from an EMBL/GenBank/DDBJ whole genome shotgun (WGS) entry which is preliminary data.</text>
</comment>
<dbReference type="RefSeq" id="WP_157303416.1">
    <property type="nucleotide sequence ID" value="NZ_BAAAZB010000018.1"/>
</dbReference>
<proteinExistence type="predicted"/>
<dbReference type="SUPFAM" id="SSF52540">
    <property type="entry name" value="P-loop containing nucleoside triphosphate hydrolases"/>
    <property type="match status" value="1"/>
</dbReference>
<organism evidence="2 3">
    <name type="scientific">Chitinophaga oryziterrae</name>
    <dbReference type="NCBI Taxonomy" id="1031224"/>
    <lineage>
        <taxon>Bacteria</taxon>
        <taxon>Pseudomonadati</taxon>
        <taxon>Bacteroidota</taxon>
        <taxon>Chitinophagia</taxon>
        <taxon>Chitinophagales</taxon>
        <taxon>Chitinophagaceae</taxon>
        <taxon>Chitinophaga</taxon>
    </lineage>
</organism>
<dbReference type="Proteomes" id="UP000468388">
    <property type="component" value="Unassembled WGS sequence"/>
</dbReference>